<dbReference type="InterPro" id="IPR032710">
    <property type="entry name" value="NTF2-like_dom_sf"/>
</dbReference>
<dbReference type="NCBIfam" id="NF002486">
    <property type="entry name" value="PRK01752.1"/>
    <property type="match status" value="1"/>
</dbReference>
<dbReference type="SUPFAM" id="SSF103642">
    <property type="entry name" value="Sec-C motif"/>
    <property type="match status" value="1"/>
</dbReference>
<evidence type="ECO:0000259" key="1">
    <source>
        <dbReference type="Pfam" id="PF17775"/>
    </source>
</evidence>
<accession>A0A1I0ENU7</accession>
<dbReference type="EMBL" id="FOHK01000008">
    <property type="protein sequence ID" value="SET46932.1"/>
    <property type="molecule type" value="Genomic_DNA"/>
</dbReference>
<sequence>MRCPCGSGETFEQCCQPIIIGNIIAQSPEALMRSRYSAYATQAVEYIYDTYASVSQQGLTLTSLREWAEQANWVKLEVVNAKSTNDTSLYPTVEFKAYFLLGDQLHLMHEVSNFIQEQDQWKYLDGKIIQDAMLKRIKRNDPCPCGSGKKFKKCHG</sequence>
<evidence type="ECO:0000313" key="2">
    <source>
        <dbReference type="EMBL" id="SET46932.1"/>
    </source>
</evidence>
<dbReference type="Pfam" id="PF17775">
    <property type="entry name" value="YchJ_M-like"/>
    <property type="match status" value="1"/>
</dbReference>
<dbReference type="InterPro" id="IPR048469">
    <property type="entry name" value="YchJ-like_M"/>
</dbReference>
<dbReference type="STRING" id="349064.SAMN05660429_01873"/>
<dbReference type="InterPro" id="IPR004027">
    <property type="entry name" value="SEC_C_motif"/>
</dbReference>
<dbReference type="Gene3D" id="3.10.450.50">
    <property type="match status" value="1"/>
</dbReference>
<feature type="domain" description="YchJ-like middle NTF2-like" evidence="1">
    <location>
        <begin position="27"/>
        <end position="126"/>
    </location>
</feature>
<keyword evidence="3" id="KW-1185">Reference proteome</keyword>
<dbReference type="Pfam" id="PF02810">
    <property type="entry name" value="SEC-C"/>
    <property type="match status" value="2"/>
</dbReference>
<dbReference type="PANTHER" id="PTHR33747">
    <property type="entry name" value="UPF0225 PROTEIN SCO1677"/>
    <property type="match status" value="1"/>
</dbReference>
<dbReference type="SUPFAM" id="SSF54427">
    <property type="entry name" value="NTF2-like"/>
    <property type="match status" value="1"/>
</dbReference>
<gene>
    <name evidence="2" type="ORF">SAMN05660429_01873</name>
</gene>
<organism evidence="2 3">
    <name type="scientific">Thalassotalea agarivorans</name>
    <name type="common">Thalassomonas agarivorans</name>
    <dbReference type="NCBI Taxonomy" id="349064"/>
    <lineage>
        <taxon>Bacteria</taxon>
        <taxon>Pseudomonadati</taxon>
        <taxon>Pseudomonadota</taxon>
        <taxon>Gammaproteobacteria</taxon>
        <taxon>Alteromonadales</taxon>
        <taxon>Colwelliaceae</taxon>
        <taxon>Thalassotalea</taxon>
    </lineage>
</organism>
<reference evidence="2 3" key="1">
    <citation type="submission" date="2016-10" db="EMBL/GenBank/DDBJ databases">
        <authorList>
            <person name="de Groot N.N."/>
        </authorList>
    </citation>
    <scope>NUCLEOTIDE SEQUENCE [LARGE SCALE GENOMIC DNA]</scope>
    <source>
        <strain evidence="2 3">DSM 19706</strain>
    </source>
</reference>
<proteinExistence type="predicted"/>
<name>A0A1I0ENU7_THASX</name>
<dbReference type="OrthoDB" id="21421at2"/>
<evidence type="ECO:0000313" key="3">
    <source>
        <dbReference type="Proteomes" id="UP000199308"/>
    </source>
</evidence>
<dbReference type="RefSeq" id="WP_093329538.1">
    <property type="nucleotide sequence ID" value="NZ_AP027363.1"/>
</dbReference>
<dbReference type="AlphaFoldDB" id="A0A1I0ENU7"/>
<protein>
    <submittedName>
        <fullName evidence="2">SEC-C motif-containing protein</fullName>
    </submittedName>
</protein>
<dbReference type="PANTHER" id="PTHR33747:SF1">
    <property type="entry name" value="ADENYLATE CYCLASE-ASSOCIATED CAP C-TERMINAL DOMAIN-CONTAINING PROTEIN"/>
    <property type="match status" value="1"/>
</dbReference>
<dbReference type="Proteomes" id="UP000199308">
    <property type="component" value="Unassembled WGS sequence"/>
</dbReference>